<dbReference type="PROSITE" id="PS51296">
    <property type="entry name" value="RIESKE"/>
    <property type="match status" value="1"/>
</dbReference>
<dbReference type="InterPro" id="IPR014349">
    <property type="entry name" value="Rieske_Fe-S_prot"/>
</dbReference>
<dbReference type="GO" id="GO:0016020">
    <property type="term" value="C:membrane"/>
    <property type="evidence" value="ECO:0007669"/>
    <property type="project" value="InterPro"/>
</dbReference>
<keyword evidence="4" id="KW-0411">Iron-sulfur</keyword>
<dbReference type="InterPro" id="IPR036922">
    <property type="entry name" value="Rieske_2Fe-2S_sf"/>
</dbReference>
<dbReference type="InterPro" id="IPR017941">
    <property type="entry name" value="Rieske_2Fe-2S"/>
</dbReference>
<keyword evidence="1" id="KW-0001">2Fe-2S</keyword>
<evidence type="ECO:0000256" key="4">
    <source>
        <dbReference type="ARBA" id="ARBA00023014"/>
    </source>
</evidence>
<sequence>MVRFFWPKVSGGFGSKVDAGPIEDIKSQIFQADGSVIPAFIPSARAYVLPLDDSAAANSQFTSGSTVTDGLVAVYQRCVHLGCRVPWCNSSQGFECPCHGSKYNMIGEYFAGPAPRNLDRFNVANVNGRLVIDTGTIIESPRAPGMSVKYPQGLSCIALTTEE</sequence>
<dbReference type="EMBL" id="GU943118">
    <property type="protein sequence ID" value="ADD96071.1"/>
    <property type="molecule type" value="Genomic_DNA"/>
</dbReference>
<protein>
    <submittedName>
        <fullName evidence="8">Rieske 2Fe 2S iron sulfur protein cytochrome b6 F complex</fullName>
    </submittedName>
</protein>
<accession>D6PK20</accession>
<dbReference type="Pfam" id="PF00355">
    <property type="entry name" value="Rieske"/>
    <property type="match status" value="1"/>
</dbReference>
<evidence type="ECO:0000256" key="1">
    <source>
        <dbReference type="ARBA" id="ARBA00022714"/>
    </source>
</evidence>
<name>D6PK20_9ZZZZ</name>
<dbReference type="GO" id="GO:0051537">
    <property type="term" value="F:2 iron, 2 sulfur cluster binding"/>
    <property type="evidence" value="ECO:0007669"/>
    <property type="project" value="UniProtKB-KW"/>
</dbReference>
<feature type="domain" description="Rieske" evidence="7">
    <location>
        <begin position="69"/>
        <end position="132"/>
    </location>
</feature>
<evidence type="ECO:0000256" key="2">
    <source>
        <dbReference type="ARBA" id="ARBA00022723"/>
    </source>
</evidence>
<dbReference type="PANTHER" id="PTHR10134">
    <property type="entry name" value="CYTOCHROME B-C1 COMPLEX SUBUNIT RIESKE, MITOCHONDRIAL"/>
    <property type="match status" value="1"/>
</dbReference>
<evidence type="ECO:0000256" key="5">
    <source>
        <dbReference type="ARBA" id="ARBA00023157"/>
    </source>
</evidence>
<proteinExistence type="predicted"/>
<dbReference type="AlphaFoldDB" id="D6PK20"/>
<dbReference type="Gene3D" id="2.102.10.10">
    <property type="entry name" value="Rieske [2Fe-2S] iron-sulphur domain"/>
    <property type="match status" value="1"/>
</dbReference>
<organism evidence="8">
    <name type="scientific">uncultured organism MedDCM-OCT-S04-C478</name>
    <dbReference type="NCBI Taxonomy" id="743617"/>
    <lineage>
        <taxon>unclassified sequences</taxon>
        <taxon>environmental samples</taxon>
    </lineage>
</organism>
<keyword evidence="2" id="KW-0479">Metal-binding</keyword>
<evidence type="ECO:0000313" key="8">
    <source>
        <dbReference type="EMBL" id="ADD96071.1"/>
    </source>
</evidence>
<dbReference type="GO" id="GO:0046872">
    <property type="term" value="F:metal ion binding"/>
    <property type="evidence" value="ECO:0007669"/>
    <property type="project" value="UniProtKB-KW"/>
</dbReference>
<keyword evidence="3" id="KW-0408">Iron</keyword>
<reference evidence="8" key="1">
    <citation type="journal article" date="2010" name="ISME J.">
        <title>Metagenome of the Mediterranean deep chlorophyll maximum studied by direct and fosmid library 454 pyrosequencing.</title>
        <authorList>
            <person name="Ghai R."/>
            <person name="Martin-Cuadrado A.B."/>
            <person name="Molto A.G."/>
            <person name="Heredia I.G."/>
            <person name="Cabrera R."/>
            <person name="Martin J."/>
            <person name="Verdu M."/>
            <person name="Deschamps P."/>
            <person name="Moreira D."/>
            <person name="Lopez-Garcia P."/>
            <person name="Mira A."/>
            <person name="Rodriguez-Valera F."/>
        </authorList>
    </citation>
    <scope>NUCLEOTIDE SEQUENCE</scope>
</reference>
<comment type="cofactor">
    <cofactor evidence="6">
        <name>[2Fe-2S] cluster</name>
        <dbReference type="ChEBI" id="CHEBI:190135"/>
    </cofactor>
</comment>
<dbReference type="InterPro" id="IPR005805">
    <property type="entry name" value="Rieske_Fe-S_prot_C"/>
</dbReference>
<evidence type="ECO:0000256" key="6">
    <source>
        <dbReference type="ARBA" id="ARBA00034078"/>
    </source>
</evidence>
<evidence type="ECO:0000259" key="7">
    <source>
        <dbReference type="PROSITE" id="PS51296"/>
    </source>
</evidence>
<dbReference type="SUPFAM" id="SSF50022">
    <property type="entry name" value="ISP domain"/>
    <property type="match status" value="1"/>
</dbReference>
<keyword evidence="5" id="KW-1015">Disulfide bond</keyword>
<evidence type="ECO:0000256" key="3">
    <source>
        <dbReference type="ARBA" id="ARBA00023004"/>
    </source>
</evidence>
<dbReference type="PRINTS" id="PR00162">
    <property type="entry name" value="RIESKE"/>
</dbReference>